<protein>
    <submittedName>
        <fullName evidence="1">Uncharacterized protein</fullName>
    </submittedName>
</protein>
<name>A0AAE0MDR0_9PEZI</name>
<sequence>MSGHRNPGGAFGGGVTFPGIQKSGSRIDVRYKVKAASQPKHDDRDKVMLYLRELPSLKRQADINRRMRRVAKIDTVLKEAEGSEPTVLSMSYLLDAPDNVREEQNVYTDKVGGDFIVHLHDVIIAQNELIDEVTQRANARLMEYQARGLAAENKNPSTAAPLPITETGRIFWEAVSMEQLHRMESFVEHWADTRFRSMTEIVDHSGNIDPTNTLQVYRREIQRQEGADGWLDRVYAVNTFMHGGDLSTDVFIIENEEYVTLRHGKHRFGYFRAAFAAIYGLDPQAARFLLNGGYTPAHMPQSWLKSAFKTQVDFINKVVAVRDKEEKRVFKIVRFSGNAHESGVSERGLASKMQVLMPAWAAYAEAISKLNEKRNGEYWNVTRPELDEIERLRVTVSAKIQTWIEWGRMTEIVSRHGWWPAEPLLVE</sequence>
<dbReference type="AlphaFoldDB" id="A0AAE0MDR0"/>
<comment type="caution">
    <text evidence="1">The sequence shown here is derived from an EMBL/GenBank/DDBJ whole genome shotgun (WGS) entry which is preliminary data.</text>
</comment>
<gene>
    <name evidence="1" type="ORF">B0T19DRAFT_442570</name>
</gene>
<proteinExistence type="predicted"/>
<keyword evidence="2" id="KW-1185">Reference proteome</keyword>
<evidence type="ECO:0000313" key="1">
    <source>
        <dbReference type="EMBL" id="KAK3328682.1"/>
    </source>
</evidence>
<organism evidence="1 2">
    <name type="scientific">Cercophora scortea</name>
    <dbReference type="NCBI Taxonomy" id="314031"/>
    <lineage>
        <taxon>Eukaryota</taxon>
        <taxon>Fungi</taxon>
        <taxon>Dikarya</taxon>
        <taxon>Ascomycota</taxon>
        <taxon>Pezizomycotina</taxon>
        <taxon>Sordariomycetes</taxon>
        <taxon>Sordariomycetidae</taxon>
        <taxon>Sordariales</taxon>
        <taxon>Lasiosphaeriaceae</taxon>
        <taxon>Cercophora</taxon>
    </lineage>
</organism>
<reference evidence="1" key="2">
    <citation type="submission" date="2023-06" db="EMBL/GenBank/DDBJ databases">
        <authorList>
            <consortium name="Lawrence Berkeley National Laboratory"/>
            <person name="Haridas S."/>
            <person name="Hensen N."/>
            <person name="Bonometti L."/>
            <person name="Westerberg I."/>
            <person name="Brannstrom I.O."/>
            <person name="Guillou S."/>
            <person name="Cros-Aarteil S."/>
            <person name="Calhoun S."/>
            <person name="Kuo A."/>
            <person name="Mondo S."/>
            <person name="Pangilinan J."/>
            <person name="Riley R."/>
            <person name="Labutti K."/>
            <person name="Andreopoulos B."/>
            <person name="Lipzen A."/>
            <person name="Chen C."/>
            <person name="Yanf M."/>
            <person name="Daum C."/>
            <person name="Ng V."/>
            <person name="Clum A."/>
            <person name="Steindorff A."/>
            <person name="Ohm R."/>
            <person name="Martin F."/>
            <person name="Silar P."/>
            <person name="Natvig D."/>
            <person name="Lalanne C."/>
            <person name="Gautier V."/>
            <person name="Ament-Velasquez S.L."/>
            <person name="Kruys A."/>
            <person name="Hutchinson M.I."/>
            <person name="Powell A.J."/>
            <person name="Barry K."/>
            <person name="Miller A.N."/>
            <person name="Grigoriev I.V."/>
            <person name="Debuchy R."/>
            <person name="Gladieux P."/>
            <person name="Thoren M.H."/>
            <person name="Johannesson H."/>
        </authorList>
    </citation>
    <scope>NUCLEOTIDE SEQUENCE</scope>
    <source>
        <strain evidence="1">SMH4131-1</strain>
    </source>
</reference>
<evidence type="ECO:0000313" key="2">
    <source>
        <dbReference type="Proteomes" id="UP001286456"/>
    </source>
</evidence>
<dbReference type="EMBL" id="JAUEPO010000003">
    <property type="protein sequence ID" value="KAK3328682.1"/>
    <property type="molecule type" value="Genomic_DNA"/>
</dbReference>
<accession>A0AAE0MDR0</accession>
<dbReference type="Proteomes" id="UP001286456">
    <property type="component" value="Unassembled WGS sequence"/>
</dbReference>
<reference evidence="1" key="1">
    <citation type="journal article" date="2023" name="Mol. Phylogenet. Evol.">
        <title>Genome-scale phylogeny and comparative genomics of the fungal order Sordariales.</title>
        <authorList>
            <person name="Hensen N."/>
            <person name="Bonometti L."/>
            <person name="Westerberg I."/>
            <person name="Brannstrom I.O."/>
            <person name="Guillou S."/>
            <person name="Cros-Aarteil S."/>
            <person name="Calhoun S."/>
            <person name="Haridas S."/>
            <person name="Kuo A."/>
            <person name="Mondo S."/>
            <person name="Pangilinan J."/>
            <person name="Riley R."/>
            <person name="LaButti K."/>
            <person name="Andreopoulos B."/>
            <person name="Lipzen A."/>
            <person name="Chen C."/>
            <person name="Yan M."/>
            <person name="Daum C."/>
            <person name="Ng V."/>
            <person name="Clum A."/>
            <person name="Steindorff A."/>
            <person name="Ohm R.A."/>
            <person name="Martin F."/>
            <person name="Silar P."/>
            <person name="Natvig D.O."/>
            <person name="Lalanne C."/>
            <person name="Gautier V."/>
            <person name="Ament-Velasquez S.L."/>
            <person name="Kruys A."/>
            <person name="Hutchinson M.I."/>
            <person name="Powell A.J."/>
            <person name="Barry K."/>
            <person name="Miller A.N."/>
            <person name="Grigoriev I.V."/>
            <person name="Debuchy R."/>
            <person name="Gladieux P."/>
            <person name="Hiltunen Thoren M."/>
            <person name="Johannesson H."/>
        </authorList>
    </citation>
    <scope>NUCLEOTIDE SEQUENCE</scope>
    <source>
        <strain evidence="1">SMH4131-1</strain>
    </source>
</reference>